<dbReference type="GO" id="GO:0005484">
    <property type="term" value="F:SNAP receptor activity"/>
    <property type="evidence" value="ECO:0007669"/>
    <property type="project" value="TreeGrafter"/>
</dbReference>
<evidence type="ECO:0000256" key="1">
    <source>
        <dbReference type="ARBA" id="ARBA00004211"/>
    </source>
</evidence>
<dbReference type="GO" id="GO:0000149">
    <property type="term" value="F:SNARE binding"/>
    <property type="evidence" value="ECO:0007669"/>
    <property type="project" value="TreeGrafter"/>
</dbReference>
<feature type="compositionally biased region" description="Low complexity" evidence="6">
    <location>
        <begin position="452"/>
        <end position="476"/>
    </location>
</feature>
<dbReference type="GO" id="GO:0006886">
    <property type="term" value="P:intracellular protein transport"/>
    <property type="evidence" value="ECO:0007669"/>
    <property type="project" value="TreeGrafter"/>
</dbReference>
<reference evidence="9 10" key="1">
    <citation type="submission" date="2009-11" db="EMBL/GenBank/DDBJ databases">
        <title>Annotation of Allomyces macrogynus ATCC 38327.</title>
        <authorList>
            <consortium name="The Broad Institute Genome Sequencing Platform"/>
            <person name="Russ C."/>
            <person name="Cuomo C."/>
            <person name="Burger G."/>
            <person name="Gray M.W."/>
            <person name="Holland P.W.H."/>
            <person name="King N."/>
            <person name="Lang F.B.F."/>
            <person name="Roger A.J."/>
            <person name="Ruiz-Trillo I."/>
            <person name="Young S.K."/>
            <person name="Zeng Q."/>
            <person name="Gargeya S."/>
            <person name="Fitzgerald M."/>
            <person name="Haas B."/>
            <person name="Abouelleil A."/>
            <person name="Alvarado L."/>
            <person name="Arachchi H.M."/>
            <person name="Berlin A."/>
            <person name="Chapman S.B."/>
            <person name="Gearin G."/>
            <person name="Goldberg J."/>
            <person name="Griggs A."/>
            <person name="Gujja S."/>
            <person name="Hansen M."/>
            <person name="Heiman D."/>
            <person name="Howarth C."/>
            <person name="Larimer J."/>
            <person name="Lui A."/>
            <person name="MacDonald P.J.P."/>
            <person name="McCowen C."/>
            <person name="Montmayeur A."/>
            <person name="Murphy C."/>
            <person name="Neiman D."/>
            <person name="Pearson M."/>
            <person name="Priest M."/>
            <person name="Roberts A."/>
            <person name="Saif S."/>
            <person name="Shea T."/>
            <person name="Sisk P."/>
            <person name="Stolte C."/>
            <person name="Sykes S."/>
            <person name="Wortman J."/>
            <person name="Nusbaum C."/>
            <person name="Birren B."/>
        </authorList>
    </citation>
    <scope>NUCLEOTIDE SEQUENCE [LARGE SCALE GENOMIC DNA]</scope>
    <source>
        <strain evidence="9 10">ATCC 38327</strain>
    </source>
</reference>
<dbReference type="PANTHER" id="PTHR19957:SF307">
    <property type="entry name" value="PROTEIN SSO1-RELATED"/>
    <property type="match status" value="1"/>
</dbReference>
<proteinExistence type="inferred from homology"/>
<feature type="compositionally biased region" description="Gly residues" evidence="6">
    <location>
        <begin position="19"/>
        <end position="34"/>
    </location>
</feature>
<evidence type="ECO:0000256" key="6">
    <source>
        <dbReference type="SAM" id="MobiDB-lite"/>
    </source>
</evidence>
<protein>
    <recommendedName>
        <fullName evidence="8">t-SNARE coiled-coil homology domain-containing protein</fullName>
    </recommendedName>
</protein>
<keyword evidence="3 7" id="KW-0812">Transmembrane</keyword>
<evidence type="ECO:0000256" key="5">
    <source>
        <dbReference type="ARBA" id="ARBA00023136"/>
    </source>
</evidence>
<comment type="subcellular location">
    <subcellularLocation>
        <location evidence="1">Membrane</location>
        <topology evidence="1">Single-pass type IV membrane protein</topology>
    </subcellularLocation>
</comment>
<evidence type="ECO:0000256" key="2">
    <source>
        <dbReference type="ARBA" id="ARBA00009063"/>
    </source>
</evidence>
<dbReference type="PANTHER" id="PTHR19957">
    <property type="entry name" value="SYNTAXIN"/>
    <property type="match status" value="1"/>
</dbReference>
<evidence type="ECO:0000259" key="8">
    <source>
        <dbReference type="PROSITE" id="PS50192"/>
    </source>
</evidence>
<dbReference type="STRING" id="578462.A0A0L0TCX7"/>
<comment type="similarity">
    <text evidence="2">Belongs to the syntaxin family.</text>
</comment>
<keyword evidence="10" id="KW-1185">Reference proteome</keyword>
<feature type="compositionally biased region" description="Polar residues" evidence="6">
    <location>
        <begin position="38"/>
        <end position="55"/>
    </location>
</feature>
<feature type="compositionally biased region" description="Low complexity" evidence="6">
    <location>
        <begin position="74"/>
        <end position="85"/>
    </location>
</feature>
<reference evidence="10" key="2">
    <citation type="submission" date="2009-11" db="EMBL/GenBank/DDBJ databases">
        <title>The Genome Sequence of Allomyces macrogynus strain ATCC 38327.</title>
        <authorList>
            <consortium name="The Broad Institute Genome Sequencing Platform"/>
            <person name="Russ C."/>
            <person name="Cuomo C."/>
            <person name="Shea T."/>
            <person name="Young S.K."/>
            <person name="Zeng Q."/>
            <person name="Koehrsen M."/>
            <person name="Haas B."/>
            <person name="Borodovsky M."/>
            <person name="Guigo R."/>
            <person name="Alvarado L."/>
            <person name="Berlin A."/>
            <person name="Borenstein D."/>
            <person name="Chen Z."/>
            <person name="Engels R."/>
            <person name="Freedman E."/>
            <person name="Gellesch M."/>
            <person name="Goldberg J."/>
            <person name="Griggs A."/>
            <person name="Gujja S."/>
            <person name="Heiman D."/>
            <person name="Hepburn T."/>
            <person name="Howarth C."/>
            <person name="Jen D."/>
            <person name="Larson L."/>
            <person name="Lewis B."/>
            <person name="Mehta T."/>
            <person name="Park D."/>
            <person name="Pearson M."/>
            <person name="Roberts A."/>
            <person name="Saif S."/>
            <person name="Shenoy N."/>
            <person name="Sisk P."/>
            <person name="Stolte C."/>
            <person name="Sykes S."/>
            <person name="Walk T."/>
            <person name="White J."/>
            <person name="Yandava C."/>
            <person name="Burger G."/>
            <person name="Gray M.W."/>
            <person name="Holland P.W.H."/>
            <person name="King N."/>
            <person name="Lang F.B.F."/>
            <person name="Roger A.J."/>
            <person name="Ruiz-Trillo I."/>
            <person name="Lander E."/>
            <person name="Nusbaum C."/>
        </authorList>
    </citation>
    <scope>NUCLEOTIDE SEQUENCE [LARGE SCALE GENOMIC DNA]</scope>
    <source>
        <strain evidence="10">ATCC 38327</strain>
    </source>
</reference>
<feature type="domain" description="T-SNARE coiled-coil homology" evidence="8">
    <location>
        <begin position="332"/>
        <end position="394"/>
    </location>
</feature>
<dbReference type="InterPro" id="IPR010989">
    <property type="entry name" value="SNARE"/>
</dbReference>
<dbReference type="Gene3D" id="1.20.58.70">
    <property type="match status" value="1"/>
</dbReference>
<dbReference type="SUPFAM" id="SSF47661">
    <property type="entry name" value="t-snare proteins"/>
    <property type="match status" value="1"/>
</dbReference>
<dbReference type="GO" id="GO:0031201">
    <property type="term" value="C:SNARE complex"/>
    <property type="evidence" value="ECO:0007669"/>
    <property type="project" value="TreeGrafter"/>
</dbReference>
<feature type="region of interest" description="Disordered" evidence="6">
    <location>
        <begin position="1"/>
        <end position="133"/>
    </location>
</feature>
<dbReference type="InterPro" id="IPR045242">
    <property type="entry name" value="Syntaxin"/>
</dbReference>
<feature type="transmembrane region" description="Helical" evidence="7">
    <location>
        <begin position="404"/>
        <end position="425"/>
    </location>
</feature>
<sequence>MSGYPPPRPPAGGYSDRNGPGGGYGRPGPRGNAGFGNDRSNYSSPNDRGYNNNSGAGYPDRGGYSDARGGYPDARGPSPRGASSPRGPPPNASGFGPAPMHRPSDAGSMRSMGGSGRVQPSTSPPAGGGPRDRMAQLRAAGIQRPMTMAPGANGPGGVEMSPLGPGDKGVAKFLDDVAAMDAALKRVRNDLQHLDQLHRRAFDAMPDHQMAANQREIDQVTEMTKDVLGRIRSDMAALDKDLGGMTKGTADYVMCANQLVTVKKKYQEDVRAFHAAETAFQQRQRDRMLREMRIVQPDATDADVDEYMASGGQIFAQQVLHSSRYGEARRALQSVQDRHAELQAIERTVEELAQLFLDLNTLIEQQDYTITQITEHVEDTVVELEKGEKEIEKAVEIRKNSIKWSWYLCACVVVIILAVAVYLFVFGPFSYLIFGNKDGAAAAVTTTTTVAGATPTPTASSAPGAAGPAPTSGAPAAPTPTKAP</sequence>
<keyword evidence="4 7" id="KW-1133">Transmembrane helix</keyword>
<dbReference type="PROSITE" id="PS50192">
    <property type="entry name" value="T_SNARE"/>
    <property type="match status" value="1"/>
</dbReference>
<dbReference type="GO" id="GO:0006906">
    <property type="term" value="P:vesicle fusion"/>
    <property type="evidence" value="ECO:0007669"/>
    <property type="project" value="TreeGrafter"/>
</dbReference>
<keyword evidence="5 7" id="KW-0472">Membrane</keyword>
<dbReference type="GO" id="GO:0006887">
    <property type="term" value="P:exocytosis"/>
    <property type="evidence" value="ECO:0007669"/>
    <property type="project" value="TreeGrafter"/>
</dbReference>
<evidence type="ECO:0000256" key="4">
    <source>
        <dbReference type="ARBA" id="ARBA00022989"/>
    </source>
</evidence>
<dbReference type="VEuPathDB" id="FungiDB:AMAG_17035"/>
<accession>A0A0L0TCX7</accession>
<evidence type="ECO:0000256" key="3">
    <source>
        <dbReference type="ARBA" id="ARBA00022692"/>
    </source>
</evidence>
<dbReference type="Proteomes" id="UP000054350">
    <property type="component" value="Unassembled WGS sequence"/>
</dbReference>
<evidence type="ECO:0000256" key="7">
    <source>
        <dbReference type="SAM" id="Phobius"/>
    </source>
</evidence>
<evidence type="ECO:0000313" key="10">
    <source>
        <dbReference type="Proteomes" id="UP000054350"/>
    </source>
</evidence>
<dbReference type="OrthoDB" id="10255013at2759"/>
<dbReference type="SMART" id="SM00397">
    <property type="entry name" value="t_SNARE"/>
    <property type="match status" value="1"/>
</dbReference>
<dbReference type="EMBL" id="GG745381">
    <property type="protein sequence ID" value="KNE72592.1"/>
    <property type="molecule type" value="Genomic_DNA"/>
</dbReference>
<name>A0A0L0TCX7_ALLM3</name>
<organism evidence="9 10">
    <name type="scientific">Allomyces macrogynus (strain ATCC 38327)</name>
    <name type="common">Allomyces javanicus var. macrogynus</name>
    <dbReference type="NCBI Taxonomy" id="578462"/>
    <lineage>
        <taxon>Eukaryota</taxon>
        <taxon>Fungi</taxon>
        <taxon>Fungi incertae sedis</taxon>
        <taxon>Blastocladiomycota</taxon>
        <taxon>Blastocladiomycetes</taxon>
        <taxon>Blastocladiales</taxon>
        <taxon>Blastocladiaceae</taxon>
        <taxon>Allomyces</taxon>
    </lineage>
</organism>
<dbReference type="GO" id="GO:0012505">
    <property type="term" value="C:endomembrane system"/>
    <property type="evidence" value="ECO:0007669"/>
    <property type="project" value="TreeGrafter"/>
</dbReference>
<dbReference type="GO" id="GO:0005886">
    <property type="term" value="C:plasma membrane"/>
    <property type="evidence" value="ECO:0007669"/>
    <property type="project" value="TreeGrafter"/>
</dbReference>
<dbReference type="AlphaFoldDB" id="A0A0L0TCX7"/>
<dbReference type="InterPro" id="IPR000727">
    <property type="entry name" value="T_SNARE_dom"/>
</dbReference>
<dbReference type="eggNOG" id="KOG0810">
    <property type="taxonomic scope" value="Eukaryota"/>
</dbReference>
<dbReference type="Pfam" id="PF05739">
    <property type="entry name" value="SNARE"/>
    <property type="match status" value="1"/>
</dbReference>
<feature type="region of interest" description="Disordered" evidence="6">
    <location>
        <begin position="452"/>
        <end position="484"/>
    </location>
</feature>
<dbReference type="GO" id="GO:0048278">
    <property type="term" value="P:vesicle docking"/>
    <property type="evidence" value="ECO:0007669"/>
    <property type="project" value="TreeGrafter"/>
</dbReference>
<gene>
    <name evidence="9" type="ORF">AMAG_17035</name>
</gene>
<dbReference type="Pfam" id="PF00804">
    <property type="entry name" value="Syntaxin"/>
    <property type="match status" value="1"/>
</dbReference>
<evidence type="ECO:0000313" key="9">
    <source>
        <dbReference type="EMBL" id="KNE72592.1"/>
    </source>
</evidence>
<dbReference type="CDD" id="cd15849">
    <property type="entry name" value="SNARE_Sso1"/>
    <property type="match status" value="1"/>
</dbReference>
<dbReference type="InterPro" id="IPR006011">
    <property type="entry name" value="Syntaxin_N"/>
</dbReference>
<feature type="compositionally biased region" description="Pro residues" evidence="6">
    <location>
        <begin position="1"/>
        <end position="10"/>
    </location>
</feature>